<dbReference type="InterPro" id="IPR018060">
    <property type="entry name" value="HTH_AraC"/>
</dbReference>
<gene>
    <name evidence="5" type="ORF">G3T37_06850</name>
</gene>
<accession>A0A7C9PMW3</accession>
<dbReference type="SUPFAM" id="SSF46689">
    <property type="entry name" value="Homeodomain-like"/>
    <property type="match status" value="1"/>
</dbReference>
<comment type="caution">
    <text evidence="5">The sequence shown here is derived from an EMBL/GenBank/DDBJ whole genome shotgun (WGS) entry which is preliminary data.</text>
</comment>
<keyword evidence="2" id="KW-0238">DNA-binding</keyword>
<evidence type="ECO:0000256" key="3">
    <source>
        <dbReference type="ARBA" id="ARBA00023163"/>
    </source>
</evidence>
<dbReference type="InterPro" id="IPR050204">
    <property type="entry name" value="AraC_XylS_family_regulators"/>
</dbReference>
<dbReference type="InterPro" id="IPR035418">
    <property type="entry name" value="AraC-bd_2"/>
</dbReference>
<evidence type="ECO:0000259" key="4">
    <source>
        <dbReference type="PROSITE" id="PS01124"/>
    </source>
</evidence>
<evidence type="ECO:0000313" key="5">
    <source>
        <dbReference type="EMBL" id="NEM91071.1"/>
    </source>
</evidence>
<dbReference type="PANTHER" id="PTHR46796:SF6">
    <property type="entry name" value="ARAC SUBFAMILY"/>
    <property type="match status" value="1"/>
</dbReference>
<protein>
    <submittedName>
        <fullName evidence="5">Helix-turn-helix domain-containing protein</fullName>
    </submittedName>
</protein>
<evidence type="ECO:0000256" key="1">
    <source>
        <dbReference type="ARBA" id="ARBA00023015"/>
    </source>
</evidence>
<sequence length="327" mass="36268">MNLTVARDPNSRVRSSVSHSFREYRQAVTESFVPLEVSRVGSEPFWGRLRTVDVDTAHVSEVTASQHLVERTSTLATGDKPAYYKASLQVSGTGLLIQDGREALLQPGDLAIYDTGRPYSLVFENDMRMLVLMFPREQLGLPPEAIAQLTAHRLSSEDGLGGMIIPFLQNVAQNLDRVGGVTGPRLVHSAIDLITTMFANELDLDADPGDSHQLLMQQIRRYIDANLGMPDLAPAQIAAAHFISTRHLHGLFRQKGTTVSTWIREQRLEKCRRDLIDPLNAHLSVGTIAARWGFVEAAHFSRVFKAAYDSAPTELRARMFAARPPSE</sequence>
<dbReference type="GO" id="GO:0043565">
    <property type="term" value="F:sequence-specific DNA binding"/>
    <property type="evidence" value="ECO:0007669"/>
    <property type="project" value="InterPro"/>
</dbReference>
<dbReference type="EMBL" id="JAAGWZ010000002">
    <property type="protein sequence ID" value="NEM91071.1"/>
    <property type="molecule type" value="Genomic_DNA"/>
</dbReference>
<dbReference type="PROSITE" id="PS01124">
    <property type="entry name" value="HTH_ARAC_FAMILY_2"/>
    <property type="match status" value="1"/>
</dbReference>
<feature type="domain" description="HTH araC/xylS-type" evidence="4">
    <location>
        <begin position="217"/>
        <end position="318"/>
    </location>
</feature>
<dbReference type="InterPro" id="IPR009057">
    <property type="entry name" value="Homeodomain-like_sf"/>
</dbReference>
<dbReference type="Proteomes" id="UP000479756">
    <property type="component" value="Unassembled WGS sequence"/>
</dbReference>
<dbReference type="SMART" id="SM00342">
    <property type="entry name" value="HTH_ARAC"/>
    <property type="match status" value="1"/>
</dbReference>
<dbReference type="RefSeq" id="WP_163472760.1">
    <property type="nucleotide sequence ID" value="NZ_JAAGWZ010000002.1"/>
</dbReference>
<dbReference type="Gene3D" id="1.10.10.60">
    <property type="entry name" value="Homeodomain-like"/>
    <property type="match status" value="1"/>
</dbReference>
<keyword evidence="3" id="KW-0804">Transcription</keyword>
<dbReference type="Pfam" id="PF14525">
    <property type="entry name" value="AraC_binding_2"/>
    <property type="match status" value="1"/>
</dbReference>
<dbReference type="GO" id="GO:0003700">
    <property type="term" value="F:DNA-binding transcription factor activity"/>
    <property type="evidence" value="ECO:0007669"/>
    <property type="project" value="InterPro"/>
</dbReference>
<keyword evidence="1" id="KW-0805">Transcription regulation</keyword>
<evidence type="ECO:0000313" key="6">
    <source>
        <dbReference type="Proteomes" id="UP000479756"/>
    </source>
</evidence>
<dbReference type="Pfam" id="PF12833">
    <property type="entry name" value="HTH_18"/>
    <property type="match status" value="1"/>
</dbReference>
<dbReference type="AlphaFoldDB" id="A0A7C9PMW3"/>
<name>A0A7C9PMW3_9MICO</name>
<organism evidence="5 6">
    <name type="scientific">Galbitalea soli</name>
    <dbReference type="NCBI Taxonomy" id="1268042"/>
    <lineage>
        <taxon>Bacteria</taxon>
        <taxon>Bacillati</taxon>
        <taxon>Actinomycetota</taxon>
        <taxon>Actinomycetes</taxon>
        <taxon>Micrococcales</taxon>
        <taxon>Microbacteriaceae</taxon>
        <taxon>Galbitalea</taxon>
    </lineage>
</organism>
<reference evidence="5 6" key="1">
    <citation type="journal article" date="2014" name="Int. J. Syst. Evol. Microbiol.">
        <title>Description of Galbitalea soli gen. nov., sp. nov., and Frondihabitans sucicola sp. nov.</title>
        <authorList>
            <person name="Kim S.J."/>
            <person name="Lim J.M."/>
            <person name="Ahn J.H."/>
            <person name="Weon H.Y."/>
            <person name="Hamada M."/>
            <person name="Suzuki K."/>
            <person name="Ahn T.Y."/>
            <person name="Kwon S.W."/>
        </authorList>
    </citation>
    <scope>NUCLEOTIDE SEQUENCE [LARGE SCALE GENOMIC DNA]</scope>
    <source>
        <strain evidence="5 6">NBRC 108727</strain>
    </source>
</reference>
<dbReference type="PANTHER" id="PTHR46796">
    <property type="entry name" value="HTH-TYPE TRANSCRIPTIONAL ACTIVATOR RHAS-RELATED"/>
    <property type="match status" value="1"/>
</dbReference>
<proteinExistence type="predicted"/>
<evidence type="ECO:0000256" key="2">
    <source>
        <dbReference type="ARBA" id="ARBA00023125"/>
    </source>
</evidence>
<keyword evidence="6" id="KW-1185">Reference proteome</keyword>